<sequence length="130" mass="15240">MEVRFCIPRVAWNRLIDWANKRWRSRHPVNTVHKALLASLVYHIRMERNRHIFTTDRRTAKHTAQLCIAQLRSRIIGAFILRGESLSRTSEGTSRSQWEATVWSLEERVERMQGEIDDLKAAKKEAGARC</sequence>
<dbReference type="AlphaFoldDB" id="A0AAW2PKM8"/>
<feature type="coiled-coil region" evidence="1">
    <location>
        <begin position="102"/>
        <end position="129"/>
    </location>
</feature>
<evidence type="ECO:0000256" key="1">
    <source>
        <dbReference type="SAM" id="Coils"/>
    </source>
</evidence>
<organism evidence="2">
    <name type="scientific">Sesamum radiatum</name>
    <name type="common">Black benniseed</name>
    <dbReference type="NCBI Taxonomy" id="300843"/>
    <lineage>
        <taxon>Eukaryota</taxon>
        <taxon>Viridiplantae</taxon>
        <taxon>Streptophyta</taxon>
        <taxon>Embryophyta</taxon>
        <taxon>Tracheophyta</taxon>
        <taxon>Spermatophyta</taxon>
        <taxon>Magnoliopsida</taxon>
        <taxon>eudicotyledons</taxon>
        <taxon>Gunneridae</taxon>
        <taxon>Pentapetalae</taxon>
        <taxon>asterids</taxon>
        <taxon>lamiids</taxon>
        <taxon>Lamiales</taxon>
        <taxon>Pedaliaceae</taxon>
        <taxon>Sesamum</taxon>
    </lineage>
</organism>
<name>A0AAW2PKM8_SESRA</name>
<reference evidence="2" key="2">
    <citation type="journal article" date="2024" name="Plant">
        <title>Genomic evolution and insights into agronomic trait innovations of Sesamum species.</title>
        <authorList>
            <person name="Miao H."/>
            <person name="Wang L."/>
            <person name="Qu L."/>
            <person name="Liu H."/>
            <person name="Sun Y."/>
            <person name="Le M."/>
            <person name="Wang Q."/>
            <person name="Wei S."/>
            <person name="Zheng Y."/>
            <person name="Lin W."/>
            <person name="Duan Y."/>
            <person name="Cao H."/>
            <person name="Xiong S."/>
            <person name="Wang X."/>
            <person name="Wei L."/>
            <person name="Li C."/>
            <person name="Ma Q."/>
            <person name="Ju M."/>
            <person name="Zhao R."/>
            <person name="Li G."/>
            <person name="Mu C."/>
            <person name="Tian Q."/>
            <person name="Mei H."/>
            <person name="Zhang T."/>
            <person name="Gao T."/>
            <person name="Zhang H."/>
        </authorList>
    </citation>
    <scope>NUCLEOTIDE SEQUENCE</scope>
    <source>
        <strain evidence="2">G02</strain>
    </source>
</reference>
<proteinExistence type="predicted"/>
<evidence type="ECO:0000313" key="2">
    <source>
        <dbReference type="EMBL" id="KAL0355613.1"/>
    </source>
</evidence>
<keyword evidence="1" id="KW-0175">Coiled coil</keyword>
<accession>A0AAW2PKM8</accession>
<comment type="caution">
    <text evidence="2">The sequence shown here is derived from an EMBL/GenBank/DDBJ whole genome shotgun (WGS) entry which is preliminary data.</text>
</comment>
<gene>
    <name evidence="2" type="ORF">Sradi_4008200</name>
</gene>
<protein>
    <submittedName>
        <fullName evidence="2">Uncharacterized protein</fullName>
    </submittedName>
</protein>
<reference evidence="2" key="1">
    <citation type="submission" date="2020-06" db="EMBL/GenBank/DDBJ databases">
        <authorList>
            <person name="Li T."/>
            <person name="Hu X."/>
            <person name="Zhang T."/>
            <person name="Song X."/>
            <person name="Zhang H."/>
            <person name="Dai N."/>
            <person name="Sheng W."/>
            <person name="Hou X."/>
            <person name="Wei L."/>
        </authorList>
    </citation>
    <scope>NUCLEOTIDE SEQUENCE</scope>
    <source>
        <strain evidence="2">G02</strain>
        <tissue evidence="2">Leaf</tissue>
    </source>
</reference>
<dbReference type="EMBL" id="JACGWJ010000017">
    <property type="protein sequence ID" value="KAL0355613.1"/>
    <property type="molecule type" value="Genomic_DNA"/>
</dbReference>